<feature type="region of interest" description="Disordered" evidence="1">
    <location>
        <begin position="82"/>
        <end position="109"/>
    </location>
</feature>
<accession>A0A1U7ZSL1</accession>
<protein>
    <submittedName>
        <fullName evidence="3">Uncharacterized protein LOC104593602 isoform X2</fullName>
    </submittedName>
</protein>
<feature type="compositionally biased region" description="Polar residues" evidence="1">
    <location>
        <begin position="91"/>
        <end position="100"/>
    </location>
</feature>
<gene>
    <name evidence="3" type="primary">LOC104593602</name>
</gene>
<dbReference type="Proteomes" id="UP000189703">
    <property type="component" value="Unplaced"/>
</dbReference>
<name>A0A1U7ZSL1_NELNU</name>
<evidence type="ECO:0000313" key="2">
    <source>
        <dbReference type="Proteomes" id="UP000189703"/>
    </source>
</evidence>
<evidence type="ECO:0000313" key="3">
    <source>
        <dbReference type="RefSeq" id="XP_010251833.1"/>
    </source>
</evidence>
<feature type="compositionally biased region" description="Basic and acidic residues" evidence="1">
    <location>
        <begin position="19"/>
        <end position="32"/>
    </location>
</feature>
<proteinExistence type="predicted"/>
<organism evidence="2 3">
    <name type="scientific">Nelumbo nucifera</name>
    <name type="common">Sacred lotus</name>
    <dbReference type="NCBI Taxonomy" id="4432"/>
    <lineage>
        <taxon>Eukaryota</taxon>
        <taxon>Viridiplantae</taxon>
        <taxon>Streptophyta</taxon>
        <taxon>Embryophyta</taxon>
        <taxon>Tracheophyta</taxon>
        <taxon>Spermatophyta</taxon>
        <taxon>Magnoliopsida</taxon>
        <taxon>Proteales</taxon>
        <taxon>Nelumbonaceae</taxon>
        <taxon>Nelumbo</taxon>
    </lineage>
</organism>
<dbReference type="GeneID" id="104593602"/>
<dbReference type="RefSeq" id="XP_010251833.1">
    <property type="nucleotide sequence ID" value="XM_010253531.2"/>
</dbReference>
<sequence>MGRIFGEYSLFHAFVSKEAPGKEEKKQGREFPKINGVSSKRPHSERQIVRKYYREGPTGLRPISSSRPIVTSSASPLAFSSLDDGEVVDDTQASQPSQHVSRNESVREGHRLRDEIANQMWADYQLARSRHRR</sequence>
<keyword evidence="2" id="KW-1185">Reference proteome</keyword>
<evidence type="ECO:0000256" key="1">
    <source>
        <dbReference type="SAM" id="MobiDB-lite"/>
    </source>
</evidence>
<dbReference type="AlphaFoldDB" id="A0A1U7ZSL1"/>
<feature type="region of interest" description="Disordered" evidence="1">
    <location>
        <begin position="19"/>
        <end position="48"/>
    </location>
</feature>
<reference evidence="3" key="1">
    <citation type="submission" date="2025-08" db="UniProtKB">
        <authorList>
            <consortium name="RefSeq"/>
        </authorList>
    </citation>
    <scope>IDENTIFICATION</scope>
</reference>